<accession>A0A2T6KDY1</accession>
<dbReference type="RefSeq" id="WP_108387091.1">
    <property type="nucleotide sequence ID" value="NZ_QBUD01000008.1"/>
</dbReference>
<dbReference type="Proteomes" id="UP000244523">
    <property type="component" value="Unassembled WGS sequence"/>
</dbReference>
<protein>
    <submittedName>
        <fullName evidence="1">Uncharacterized protein</fullName>
    </submittedName>
</protein>
<gene>
    <name evidence="1" type="ORF">C8N45_108142</name>
</gene>
<proteinExistence type="predicted"/>
<reference evidence="1 2" key="1">
    <citation type="submission" date="2018-04" db="EMBL/GenBank/DDBJ databases">
        <title>Genomic Encyclopedia of Archaeal and Bacterial Type Strains, Phase II (KMG-II): from individual species to whole genera.</title>
        <authorList>
            <person name="Goeker M."/>
        </authorList>
    </citation>
    <scope>NUCLEOTIDE SEQUENCE [LARGE SCALE GENOMIC DNA]</scope>
    <source>
        <strain evidence="1 2">DSM 29955</strain>
    </source>
</reference>
<dbReference type="AlphaFoldDB" id="A0A2T6KDY1"/>
<name>A0A2T6KDY1_9RHOB</name>
<keyword evidence="2" id="KW-1185">Reference proteome</keyword>
<comment type="caution">
    <text evidence="1">The sequence shown here is derived from an EMBL/GenBank/DDBJ whole genome shotgun (WGS) entry which is preliminary data.</text>
</comment>
<dbReference type="OrthoDB" id="6305173at2"/>
<evidence type="ECO:0000313" key="1">
    <source>
        <dbReference type="EMBL" id="PUB13221.1"/>
    </source>
</evidence>
<dbReference type="EMBL" id="QBUD01000008">
    <property type="protein sequence ID" value="PUB13221.1"/>
    <property type="molecule type" value="Genomic_DNA"/>
</dbReference>
<evidence type="ECO:0000313" key="2">
    <source>
        <dbReference type="Proteomes" id="UP000244523"/>
    </source>
</evidence>
<organism evidence="1 2">
    <name type="scientific">Yoonia sediminilitoris</name>
    <dbReference type="NCBI Taxonomy" id="1286148"/>
    <lineage>
        <taxon>Bacteria</taxon>
        <taxon>Pseudomonadati</taxon>
        <taxon>Pseudomonadota</taxon>
        <taxon>Alphaproteobacteria</taxon>
        <taxon>Rhodobacterales</taxon>
        <taxon>Paracoccaceae</taxon>
        <taxon>Yoonia</taxon>
    </lineage>
</organism>
<sequence>MFDQSPVCYLFSNTDFRVCDGVARGDPLACSDALVMDDIYQFSTDAVPVGSLGLGAAADSQPESRLTFMTQHGRLVDILVVPSKSGILRFLPLSTLDEKHRYRLIAAQTVGLEDAFANFATSGRKQLQSV</sequence>